<reference evidence="2 3" key="1">
    <citation type="submission" date="2015-05" db="EMBL/GenBank/DDBJ databases">
        <title>A genomic and transcriptomic approach to investigate the blue pigment phenotype in Pseudomonas fluorescens.</title>
        <authorList>
            <person name="Andreani N.A."/>
            <person name="Cardazzo B."/>
        </authorList>
    </citation>
    <scope>NUCLEOTIDE SEQUENCE [LARGE SCALE GENOMIC DNA]</scope>
    <source>
        <strain evidence="2 3">Ps_22</strain>
    </source>
</reference>
<dbReference type="GO" id="GO:0015074">
    <property type="term" value="P:DNA integration"/>
    <property type="evidence" value="ECO:0007669"/>
    <property type="project" value="InterPro"/>
</dbReference>
<dbReference type="GeneID" id="70105280"/>
<organism evidence="2 3">
    <name type="scientific">Pseudomonas fluorescens</name>
    <dbReference type="NCBI Taxonomy" id="294"/>
    <lineage>
        <taxon>Bacteria</taxon>
        <taxon>Pseudomonadati</taxon>
        <taxon>Pseudomonadota</taxon>
        <taxon>Gammaproteobacteria</taxon>
        <taxon>Pseudomonadales</taxon>
        <taxon>Pseudomonadaceae</taxon>
        <taxon>Pseudomonas</taxon>
    </lineage>
</organism>
<dbReference type="RefSeq" id="WP_076965236.1">
    <property type="nucleotide sequence ID" value="NZ_LCYA01000052.1"/>
</dbReference>
<dbReference type="PATRIC" id="fig|294.194.peg.2161"/>
<protein>
    <recommendedName>
        <fullName evidence="4">Integrase</fullName>
    </recommendedName>
</protein>
<dbReference type="Proteomes" id="UP000061348">
    <property type="component" value="Unassembled WGS sequence"/>
</dbReference>
<keyword evidence="1" id="KW-0233">DNA recombination</keyword>
<gene>
    <name evidence="2" type="ORF">PFLmoz3_01947</name>
</gene>
<dbReference type="InterPro" id="IPR013762">
    <property type="entry name" value="Integrase-like_cat_sf"/>
</dbReference>
<dbReference type="SUPFAM" id="SSF56349">
    <property type="entry name" value="DNA breaking-rejoining enzymes"/>
    <property type="match status" value="1"/>
</dbReference>
<evidence type="ECO:0000313" key="2">
    <source>
        <dbReference type="EMBL" id="KWV89048.1"/>
    </source>
</evidence>
<dbReference type="InterPro" id="IPR011010">
    <property type="entry name" value="DNA_brk_join_enz"/>
</dbReference>
<dbReference type="GO" id="GO:0006310">
    <property type="term" value="P:DNA recombination"/>
    <property type="evidence" value="ECO:0007669"/>
    <property type="project" value="UniProtKB-KW"/>
</dbReference>
<dbReference type="Gene3D" id="1.10.443.10">
    <property type="entry name" value="Intergrase catalytic core"/>
    <property type="match status" value="1"/>
</dbReference>
<dbReference type="AlphaFoldDB" id="A0A109LJY3"/>
<comment type="caution">
    <text evidence="2">The sequence shown here is derived from an EMBL/GenBank/DDBJ whole genome shotgun (WGS) entry which is preliminary data.</text>
</comment>
<evidence type="ECO:0000313" key="3">
    <source>
        <dbReference type="Proteomes" id="UP000061348"/>
    </source>
</evidence>
<name>A0A109LJY3_PSEFL</name>
<accession>A0A109LJY3</accession>
<dbReference type="EMBL" id="LCYA01000052">
    <property type="protein sequence ID" value="KWV89048.1"/>
    <property type="molecule type" value="Genomic_DNA"/>
</dbReference>
<evidence type="ECO:0008006" key="4">
    <source>
        <dbReference type="Google" id="ProtNLM"/>
    </source>
</evidence>
<evidence type="ECO:0000256" key="1">
    <source>
        <dbReference type="ARBA" id="ARBA00023172"/>
    </source>
</evidence>
<dbReference type="GO" id="GO:0003677">
    <property type="term" value="F:DNA binding"/>
    <property type="evidence" value="ECO:0007669"/>
    <property type="project" value="InterPro"/>
</dbReference>
<sequence>MSDLDQMVIRETDVVTLSQLGQDFLYPERLRLKLDPRAIKSPIDIGSFAYSVRYMGVRSCREGVPVVIGSFISGRRMLVRTIGDYFNTGGLRDRSILGEFKSFKFVLDWCDASGHVDAFDNVKSARVAYKGFREFLLHQILALGKLKPISCFARQRAFKLLIGLHFKDGADYITRGVPGIKANRKSPEPPREDNVKSYINVCIDVASRFSSFVMSGEPFPCRVKFSGLEAVVFPIYGATLTPYSNGKRLHCLNLVEARVATPEEYMASGARVSKLDIIRRSLGDTQKTIDEANTDLRHEQRMRLASMSASAYACLFILITGANPSEFVQFEYAEALEIERSAIKKELTAVKFRAKGRTTRYPIGRKGLQLLRAYLKLRQWMLNGQSCEYLFFRMRKDGVYSGEYSQLNENFSSAFFRRLRGVYLPPDAKNIPASAVRKFKSLVLHELRVSPSLVAESLNHSQRTNASNYSETTVERQEQEFGIYWEAVRKAAEVVRERGAKEEAATVVGHCEDFNHPVQTREEVPIQPNCETQYGCLYCENYMCHADEEDVHKLLSLQYVANAVRKTTADLQHAERLFKDLSIRIEFILEAVSERSKESSTLVAEVKYRVQKLGDLTPFWERRLQRYEKVGVVF</sequence>
<proteinExistence type="predicted"/>